<dbReference type="InterPro" id="IPR051075">
    <property type="entry name" value="SCF_subunit_WD-repeat"/>
</dbReference>
<name>T1J1U1_STRMM</name>
<dbReference type="Gene3D" id="2.130.10.10">
    <property type="entry name" value="YVTN repeat-like/Quinoprotein amine dehydrogenase"/>
    <property type="match status" value="1"/>
</dbReference>
<dbReference type="PhylomeDB" id="T1J1U1"/>
<dbReference type="SMART" id="SM00320">
    <property type="entry name" value="WD40"/>
    <property type="match status" value="5"/>
</dbReference>
<dbReference type="InterPro" id="IPR015943">
    <property type="entry name" value="WD40/YVTN_repeat-like_dom_sf"/>
</dbReference>
<dbReference type="PANTHER" id="PTHR19872">
    <property type="entry name" value="UBIQUITIN LIGASE SPECIFICITY FACTOR/HREP PROTEIN"/>
    <property type="match status" value="1"/>
</dbReference>
<dbReference type="HOGENOM" id="CLU_358764_0_0_1"/>
<dbReference type="InterPro" id="IPR001680">
    <property type="entry name" value="WD40_rpt"/>
</dbReference>
<feature type="repeat" description="WD" evidence="3">
    <location>
        <begin position="362"/>
        <end position="392"/>
    </location>
</feature>
<proteinExistence type="predicted"/>
<evidence type="ECO:0000313" key="4">
    <source>
        <dbReference type="EnsemblMetazoa" id="SMAR007513-PA"/>
    </source>
</evidence>
<dbReference type="STRING" id="126957.T1J1U1"/>
<accession>T1J1U1</accession>
<evidence type="ECO:0000313" key="5">
    <source>
        <dbReference type="Proteomes" id="UP000014500"/>
    </source>
</evidence>
<dbReference type="InterPro" id="IPR036322">
    <property type="entry name" value="WD40_repeat_dom_sf"/>
</dbReference>
<feature type="repeat" description="WD" evidence="3">
    <location>
        <begin position="498"/>
        <end position="520"/>
    </location>
</feature>
<dbReference type="InterPro" id="IPR019775">
    <property type="entry name" value="WD40_repeat_CS"/>
</dbReference>
<dbReference type="PROSITE" id="PS50082">
    <property type="entry name" value="WD_REPEATS_2"/>
    <property type="match status" value="2"/>
</dbReference>
<evidence type="ECO:0000256" key="2">
    <source>
        <dbReference type="ARBA" id="ARBA00022737"/>
    </source>
</evidence>
<dbReference type="eggNOG" id="KOG0274">
    <property type="taxonomic scope" value="Eukaryota"/>
</dbReference>
<dbReference type="EnsemblMetazoa" id="SMAR007513-RA">
    <property type="protein sequence ID" value="SMAR007513-PA"/>
    <property type="gene ID" value="SMAR007513"/>
</dbReference>
<keyword evidence="5" id="KW-1185">Reference proteome</keyword>
<evidence type="ECO:0000256" key="3">
    <source>
        <dbReference type="PROSITE-ProRule" id="PRU00221"/>
    </source>
</evidence>
<dbReference type="AlphaFoldDB" id="T1J1U1"/>
<dbReference type="EMBL" id="JH431789">
    <property type="status" value="NOT_ANNOTATED_CDS"/>
    <property type="molecule type" value="Genomic_DNA"/>
</dbReference>
<keyword evidence="1 3" id="KW-0853">WD repeat</keyword>
<dbReference type="Proteomes" id="UP000014500">
    <property type="component" value="Unassembled WGS sequence"/>
</dbReference>
<reference evidence="5" key="1">
    <citation type="submission" date="2011-05" db="EMBL/GenBank/DDBJ databases">
        <authorList>
            <person name="Richards S.R."/>
            <person name="Qu J."/>
            <person name="Jiang H."/>
            <person name="Jhangiani S.N."/>
            <person name="Agravi P."/>
            <person name="Goodspeed R."/>
            <person name="Gross S."/>
            <person name="Mandapat C."/>
            <person name="Jackson L."/>
            <person name="Mathew T."/>
            <person name="Pu L."/>
            <person name="Thornton R."/>
            <person name="Saada N."/>
            <person name="Wilczek-Boney K.B."/>
            <person name="Lee S."/>
            <person name="Kovar C."/>
            <person name="Wu Y."/>
            <person name="Scherer S.E."/>
            <person name="Worley K.C."/>
            <person name="Muzny D.M."/>
            <person name="Gibbs R."/>
        </authorList>
    </citation>
    <scope>NUCLEOTIDE SEQUENCE</scope>
    <source>
        <strain evidence="5">Brora</strain>
    </source>
</reference>
<dbReference type="PANTHER" id="PTHR19872:SF7">
    <property type="entry name" value="F-BOX AND WD REPEAT DOMAIN CONTAINING PROTEIN 10B-RELATED"/>
    <property type="match status" value="1"/>
</dbReference>
<dbReference type="Pfam" id="PF00400">
    <property type="entry name" value="WD40"/>
    <property type="match status" value="2"/>
</dbReference>
<keyword evidence="2" id="KW-0677">Repeat</keyword>
<sequence>MKIYYLLRLQALKCDYQDPTSPNLQCYHLQKQEEDVICSKKERRKLAKASGFEIVESKPKKLTKRKSSPEPESEIKNGKVLDSGTVLYNDVVEHFWKEAKLSETFDGKIGPYVIRENEERRENVPPELTLLNVKVDFAKLLPLPLIIKILDYLENETLLKCRQINGSLQMAAEIILRRRSIFTHPKTTNKFIATPLVFDLDPDFVAQVTLLVPVIDPQTCLAIAAPQTQSPTPDDADDVDDVDNNTCFRDVLSDVQTRGIAIQVRNVYCKPYTRHVMVNRLDVRRVIHHDSCNLLAVAAFPSPIEFFSCRTLKKLKLSLNNRRESCVRCVHIARRDGVVFTAGHDSVVRCWSTANGECTRIFYGHRNSVSCLALCGSRVAAGSVDGNTKLWNYADRRKCVFTFRDDHAISCVALNQYICITGCERGNVRVYSALTGAFVKQMNDTESIACVRVNRWLISSASGHSVRMWSTGGKVRTCLTQFLHPSKVSQVEVHFFRVITGCRDGKIRVWDVQSGRLLHYIYPGAPTTALSPILSFHLAKEWIVVNTEARVVLLNFDRNAQRVPSNANSAAAATCRRDATTSDNSVNVTLTGHAIRLFKSLLTNIKSHPDPNTPPHTSLYHVPVEHPSWNLEFAKKMLKSQRQTTPTDHRAVPEPFYSIISKLKNPAPKARSLPKSRSDNRLADPAVAKQVTRRAFMMRTNDDATIPVSKICRLVKVDEEKTTRSAKCQIKAKKRTKFYKPPVYAQLESQQPVRYKRAVKQLFTTTGGECQRAQVHMWCLK</sequence>
<reference evidence="4" key="2">
    <citation type="submission" date="2015-02" db="UniProtKB">
        <authorList>
            <consortium name="EnsemblMetazoa"/>
        </authorList>
    </citation>
    <scope>IDENTIFICATION</scope>
</reference>
<evidence type="ECO:0000256" key="1">
    <source>
        <dbReference type="ARBA" id="ARBA00022574"/>
    </source>
</evidence>
<organism evidence="4 5">
    <name type="scientific">Strigamia maritima</name>
    <name type="common">European centipede</name>
    <name type="synonym">Geophilus maritimus</name>
    <dbReference type="NCBI Taxonomy" id="126957"/>
    <lineage>
        <taxon>Eukaryota</taxon>
        <taxon>Metazoa</taxon>
        <taxon>Ecdysozoa</taxon>
        <taxon>Arthropoda</taxon>
        <taxon>Myriapoda</taxon>
        <taxon>Chilopoda</taxon>
        <taxon>Pleurostigmophora</taxon>
        <taxon>Geophilomorpha</taxon>
        <taxon>Linotaeniidae</taxon>
        <taxon>Strigamia</taxon>
    </lineage>
</organism>
<dbReference type="PROSITE" id="PS00678">
    <property type="entry name" value="WD_REPEATS_1"/>
    <property type="match status" value="1"/>
</dbReference>
<protein>
    <submittedName>
        <fullName evidence="4">Uncharacterized protein</fullName>
    </submittedName>
</protein>
<dbReference type="SUPFAM" id="SSF50978">
    <property type="entry name" value="WD40 repeat-like"/>
    <property type="match status" value="1"/>
</dbReference>